<evidence type="ECO:0000256" key="2">
    <source>
        <dbReference type="ARBA" id="ARBA00011245"/>
    </source>
</evidence>
<keyword evidence="8" id="KW-0676">Redox-active center</keyword>
<evidence type="ECO:0000256" key="6">
    <source>
        <dbReference type="ARBA" id="ARBA00023002"/>
    </source>
</evidence>
<name>A0ABU7M0E2_9PROT</name>
<evidence type="ECO:0000256" key="4">
    <source>
        <dbReference type="ARBA" id="ARBA00022559"/>
    </source>
</evidence>
<dbReference type="InterPro" id="IPR000866">
    <property type="entry name" value="AhpC/TSA"/>
</dbReference>
<protein>
    <recommendedName>
        <fullName evidence="3">thioredoxin-dependent peroxiredoxin</fullName>
        <ecNumber evidence="3">1.11.1.24</ecNumber>
    </recommendedName>
    <alternativeName>
        <fullName evidence="9">Thioredoxin peroxidase</fullName>
    </alternativeName>
    <alternativeName>
        <fullName evidence="11">Thioredoxin-dependent peroxiredoxin Bcp</fullName>
    </alternativeName>
</protein>
<evidence type="ECO:0000313" key="15">
    <source>
        <dbReference type="Proteomes" id="UP001310692"/>
    </source>
</evidence>
<reference evidence="14 15" key="1">
    <citation type="submission" date="2024-01" db="EMBL/GenBank/DDBJ databases">
        <title>Hyphobacterium bacterium isolated from marine sediment.</title>
        <authorList>
            <person name="Zhao S."/>
        </authorList>
    </citation>
    <scope>NUCLEOTIDE SEQUENCE [LARGE SCALE GENOMIC DNA]</scope>
    <source>
        <strain evidence="14 15">Y60-23</strain>
    </source>
</reference>
<dbReference type="PIRSF" id="PIRSF000239">
    <property type="entry name" value="AHPC"/>
    <property type="match status" value="1"/>
</dbReference>
<dbReference type="InterPro" id="IPR036249">
    <property type="entry name" value="Thioredoxin-like_sf"/>
</dbReference>
<dbReference type="SUPFAM" id="SSF52833">
    <property type="entry name" value="Thioredoxin-like"/>
    <property type="match status" value="1"/>
</dbReference>
<dbReference type="EMBL" id="JAZDRO010000004">
    <property type="protein sequence ID" value="MEE2567263.1"/>
    <property type="molecule type" value="Genomic_DNA"/>
</dbReference>
<dbReference type="EC" id="1.11.1.24" evidence="3"/>
<evidence type="ECO:0000256" key="1">
    <source>
        <dbReference type="ARBA" id="ARBA00003330"/>
    </source>
</evidence>
<accession>A0ABU7M0E2</accession>
<dbReference type="InterPro" id="IPR024706">
    <property type="entry name" value="Peroxiredoxin_AhpC-typ"/>
</dbReference>
<keyword evidence="15" id="KW-1185">Reference proteome</keyword>
<dbReference type="Proteomes" id="UP001310692">
    <property type="component" value="Unassembled WGS sequence"/>
</dbReference>
<keyword evidence="7" id="KW-1015">Disulfide bond</keyword>
<evidence type="ECO:0000256" key="7">
    <source>
        <dbReference type="ARBA" id="ARBA00023157"/>
    </source>
</evidence>
<dbReference type="RefSeq" id="WP_330196821.1">
    <property type="nucleotide sequence ID" value="NZ_JAZDRO010000004.1"/>
</dbReference>
<comment type="similarity">
    <text evidence="10">Belongs to the peroxiredoxin family. BCP/PrxQ subfamily.</text>
</comment>
<evidence type="ECO:0000256" key="8">
    <source>
        <dbReference type="ARBA" id="ARBA00023284"/>
    </source>
</evidence>
<dbReference type="Pfam" id="PF00578">
    <property type="entry name" value="AhpC-TSA"/>
    <property type="match status" value="1"/>
</dbReference>
<dbReference type="PANTHER" id="PTHR42801">
    <property type="entry name" value="THIOREDOXIN-DEPENDENT PEROXIDE REDUCTASE"/>
    <property type="match status" value="1"/>
</dbReference>
<comment type="catalytic activity">
    <reaction evidence="12">
        <text>a hydroperoxide + [thioredoxin]-dithiol = an alcohol + [thioredoxin]-disulfide + H2O</text>
        <dbReference type="Rhea" id="RHEA:62620"/>
        <dbReference type="Rhea" id="RHEA-COMP:10698"/>
        <dbReference type="Rhea" id="RHEA-COMP:10700"/>
        <dbReference type="ChEBI" id="CHEBI:15377"/>
        <dbReference type="ChEBI" id="CHEBI:29950"/>
        <dbReference type="ChEBI" id="CHEBI:30879"/>
        <dbReference type="ChEBI" id="CHEBI:35924"/>
        <dbReference type="ChEBI" id="CHEBI:50058"/>
        <dbReference type="EC" id="1.11.1.24"/>
    </reaction>
</comment>
<comment type="function">
    <text evidence="1">Thiol-specific peroxidase that catalyzes the reduction of hydrogen peroxide and organic hydroperoxides to water and alcohols, respectively. Plays a role in cell protection against oxidative stress by detoxifying peroxides and as sensor of hydrogen peroxide-mediated signaling events.</text>
</comment>
<evidence type="ECO:0000256" key="9">
    <source>
        <dbReference type="ARBA" id="ARBA00032824"/>
    </source>
</evidence>
<keyword evidence="6 14" id="KW-0560">Oxidoreductase</keyword>
<dbReference type="InterPro" id="IPR013766">
    <property type="entry name" value="Thioredoxin_domain"/>
</dbReference>
<evidence type="ECO:0000256" key="10">
    <source>
        <dbReference type="ARBA" id="ARBA00038489"/>
    </source>
</evidence>
<keyword evidence="4 14" id="KW-0575">Peroxidase</keyword>
<dbReference type="InterPro" id="IPR050924">
    <property type="entry name" value="Peroxiredoxin_BCP/PrxQ"/>
</dbReference>
<evidence type="ECO:0000256" key="3">
    <source>
        <dbReference type="ARBA" id="ARBA00013017"/>
    </source>
</evidence>
<evidence type="ECO:0000259" key="13">
    <source>
        <dbReference type="PROSITE" id="PS51352"/>
    </source>
</evidence>
<dbReference type="PROSITE" id="PS51352">
    <property type="entry name" value="THIOREDOXIN_2"/>
    <property type="match status" value="1"/>
</dbReference>
<comment type="subunit">
    <text evidence="2">Monomer.</text>
</comment>
<evidence type="ECO:0000256" key="5">
    <source>
        <dbReference type="ARBA" id="ARBA00022862"/>
    </source>
</evidence>
<organism evidence="14 15">
    <name type="scientific">Hyphobacterium marinum</name>
    <dbReference type="NCBI Taxonomy" id="3116574"/>
    <lineage>
        <taxon>Bacteria</taxon>
        <taxon>Pseudomonadati</taxon>
        <taxon>Pseudomonadota</taxon>
        <taxon>Alphaproteobacteria</taxon>
        <taxon>Maricaulales</taxon>
        <taxon>Maricaulaceae</taxon>
        <taxon>Hyphobacterium</taxon>
    </lineage>
</organism>
<dbReference type="CDD" id="cd03017">
    <property type="entry name" value="PRX_BCP"/>
    <property type="match status" value="1"/>
</dbReference>
<dbReference type="Gene3D" id="3.40.30.10">
    <property type="entry name" value="Glutaredoxin"/>
    <property type="match status" value="1"/>
</dbReference>
<gene>
    <name evidence="14" type="ORF">V0U35_11300</name>
</gene>
<evidence type="ECO:0000256" key="11">
    <source>
        <dbReference type="ARBA" id="ARBA00042639"/>
    </source>
</evidence>
<comment type="caution">
    <text evidence="14">The sequence shown here is derived from an EMBL/GenBank/DDBJ whole genome shotgun (WGS) entry which is preliminary data.</text>
</comment>
<keyword evidence="5" id="KW-0049">Antioxidant</keyword>
<evidence type="ECO:0000313" key="14">
    <source>
        <dbReference type="EMBL" id="MEE2567263.1"/>
    </source>
</evidence>
<feature type="domain" description="Thioredoxin" evidence="13">
    <location>
        <begin position="4"/>
        <end position="157"/>
    </location>
</feature>
<dbReference type="GO" id="GO:0140824">
    <property type="term" value="F:thioredoxin-dependent peroxiredoxin activity"/>
    <property type="evidence" value="ECO:0007669"/>
    <property type="project" value="UniProtKB-EC"/>
</dbReference>
<dbReference type="PANTHER" id="PTHR42801:SF4">
    <property type="entry name" value="AHPC_TSA FAMILY PROTEIN"/>
    <property type="match status" value="1"/>
</dbReference>
<sequence>MTTLTEEMKAPDFTAQTDGGGQVSLGDLKGKIVVLYFYPKDDTPGCTTEAIAFSQLGEKFAAAGATVIGVSKDSVKKHDNFKAKHDLTVTLAADPDGDLVESYGVWVEKNMYGRTYMGIERATFVINRQGQIARIWRKVKVKGHAEEVLEFVQTLGD</sequence>
<proteinExistence type="inferred from homology"/>
<evidence type="ECO:0000256" key="12">
    <source>
        <dbReference type="ARBA" id="ARBA00049091"/>
    </source>
</evidence>